<evidence type="ECO:0000313" key="3">
    <source>
        <dbReference type="Proteomes" id="UP000187059"/>
    </source>
</evidence>
<dbReference type="KEGG" id="paby:Ga0080574_TMP3659"/>
<dbReference type="Proteomes" id="UP000187059">
    <property type="component" value="Chromosome"/>
</dbReference>
<accession>A0A1P8UX69</accession>
<sequence>MAANVRASAKRRNPDPESPLRRPAAALGDRKVYNGIP</sequence>
<name>A0A1P8UX69_9RHOB</name>
<dbReference type="EMBL" id="CP015093">
    <property type="protein sequence ID" value="APZ53993.1"/>
    <property type="molecule type" value="Genomic_DNA"/>
</dbReference>
<feature type="region of interest" description="Disordered" evidence="1">
    <location>
        <begin position="1"/>
        <end position="37"/>
    </location>
</feature>
<proteinExistence type="predicted"/>
<keyword evidence="3" id="KW-1185">Reference proteome</keyword>
<dbReference type="STRING" id="1250539.Ga0080574_TMP3659"/>
<gene>
    <name evidence="2" type="ORF">Ga0080574_TMP3659</name>
</gene>
<organism evidence="2 3">
    <name type="scientific">Salipiger abyssi</name>
    <dbReference type="NCBI Taxonomy" id="1250539"/>
    <lineage>
        <taxon>Bacteria</taxon>
        <taxon>Pseudomonadati</taxon>
        <taxon>Pseudomonadota</taxon>
        <taxon>Alphaproteobacteria</taxon>
        <taxon>Rhodobacterales</taxon>
        <taxon>Roseobacteraceae</taxon>
        <taxon>Salipiger</taxon>
    </lineage>
</organism>
<evidence type="ECO:0000313" key="2">
    <source>
        <dbReference type="EMBL" id="APZ53993.1"/>
    </source>
</evidence>
<evidence type="ECO:0000256" key="1">
    <source>
        <dbReference type="SAM" id="MobiDB-lite"/>
    </source>
</evidence>
<dbReference type="AlphaFoldDB" id="A0A1P8UX69"/>
<feature type="compositionally biased region" description="Basic and acidic residues" evidence="1">
    <location>
        <begin position="28"/>
        <end position="37"/>
    </location>
</feature>
<protein>
    <submittedName>
        <fullName evidence="2">Uncharacterized protein</fullName>
    </submittedName>
</protein>
<reference evidence="2 3" key="1">
    <citation type="submission" date="2016-04" db="EMBL/GenBank/DDBJ databases">
        <title>Deep-sea bacteria in the southern Pacific.</title>
        <authorList>
            <person name="Tang K."/>
        </authorList>
    </citation>
    <scope>NUCLEOTIDE SEQUENCE [LARGE SCALE GENOMIC DNA]</scope>
    <source>
        <strain evidence="2 3">JLT2014</strain>
    </source>
</reference>